<evidence type="ECO:0000259" key="3">
    <source>
        <dbReference type="Pfam" id="PF25390"/>
    </source>
</evidence>
<dbReference type="SUPFAM" id="SSF50985">
    <property type="entry name" value="RCC1/BLIP-II"/>
    <property type="match status" value="1"/>
</dbReference>
<dbReference type="OrthoDB" id="247643at2"/>
<name>A0A517TWP5_9BACT</name>
<proteinExistence type="predicted"/>
<reference evidence="4 5" key="1">
    <citation type="submission" date="2019-02" db="EMBL/GenBank/DDBJ databases">
        <title>Deep-cultivation of Planctomycetes and their phenomic and genomic characterization uncovers novel biology.</title>
        <authorList>
            <person name="Wiegand S."/>
            <person name="Jogler M."/>
            <person name="Boedeker C."/>
            <person name="Pinto D."/>
            <person name="Vollmers J."/>
            <person name="Rivas-Marin E."/>
            <person name="Kohn T."/>
            <person name="Peeters S.H."/>
            <person name="Heuer A."/>
            <person name="Rast P."/>
            <person name="Oberbeckmann S."/>
            <person name="Bunk B."/>
            <person name="Jeske O."/>
            <person name="Meyerdierks A."/>
            <person name="Storesund J.E."/>
            <person name="Kallscheuer N."/>
            <person name="Luecker S."/>
            <person name="Lage O.M."/>
            <person name="Pohl T."/>
            <person name="Merkel B.J."/>
            <person name="Hornburger P."/>
            <person name="Mueller R.-W."/>
            <person name="Bruemmer F."/>
            <person name="Labrenz M."/>
            <person name="Spormann A.M."/>
            <person name="Op den Camp H."/>
            <person name="Overmann J."/>
            <person name="Amann R."/>
            <person name="Jetten M.S.M."/>
            <person name="Mascher T."/>
            <person name="Medema M.H."/>
            <person name="Devos D.P."/>
            <person name="Kaster A.-K."/>
            <person name="Ovreas L."/>
            <person name="Rohde M."/>
            <person name="Galperin M.Y."/>
            <person name="Jogler C."/>
        </authorList>
    </citation>
    <scope>NUCLEOTIDE SEQUENCE [LARGE SCALE GENOMIC DNA]</scope>
    <source>
        <strain evidence="4 5">I41</strain>
    </source>
</reference>
<accession>A0A517TWP5</accession>
<feature type="chain" id="PRO_5021966272" evidence="2">
    <location>
        <begin position="34"/>
        <end position="441"/>
    </location>
</feature>
<dbReference type="RefSeq" id="WP_145432315.1">
    <property type="nucleotide sequence ID" value="NZ_CP036339.1"/>
</dbReference>
<dbReference type="InterPro" id="IPR051625">
    <property type="entry name" value="Signaling_Regulatory_Domain"/>
</dbReference>
<dbReference type="AlphaFoldDB" id="A0A517TWP5"/>
<keyword evidence="2" id="KW-0732">Signal</keyword>
<dbReference type="Gene3D" id="2.130.10.30">
    <property type="entry name" value="Regulator of chromosome condensation 1/beta-lactamase-inhibitor protein II"/>
    <property type="match status" value="2"/>
</dbReference>
<dbReference type="PRINTS" id="PR00633">
    <property type="entry name" value="RCCNDNSATION"/>
</dbReference>
<dbReference type="PROSITE" id="PS50012">
    <property type="entry name" value="RCC1_3"/>
    <property type="match status" value="7"/>
</dbReference>
<evidence type="ECO:0000256" key="1">
    <source>
        <dbReference type="ARBA" id="ARBA00022737"/>
    </source>
</evidence>
<protein>
    <submittedName>
        <fullName evidence="4">Regulator of chromosome condensation (RCC1) repeat protein</fullName>
    </submittedName>
</protein>
<feature type="domain" description="RCC1-like" evidence="3">
    <location>
        <begin position="34"/>
        <end position="333"/>
    </location>
</feature>
<feature type="signal peptide" evidence="2">
    <location>
        <begin position="1"/>
        <end position="33"/>
    </location>
</feature>
<gene>
    <name evidence="4" type="ORF">I41_19630</name>
</gene>
<dbReference type="PANTHER" id="PTHR22872">
    <property type="entry name" value="BTK-BINDING PROTEIN-RELATED"/>
    <property type="match status" value="1"/>
</dbReference>
<dbReference type="Proteomes" id="UP000317909">
    <property type="component" value="Chromosome"/>
</dbReference>
<dbReference type="Pfam" id="PF13540">
    <property type="entry name" value="RCC1_2"/>
    <property type="match status" value="1"/>
</dbReference>
<evidence type="ECO:0000256" key="2">
    <source>
        <dbReference type="SAM" id="SignalP"/>
    </source>
</evidence>
<keyword evidence="5" id="KW-1185">Reference proteome</keyword>
<evidence type="ECO:0000313" key="4">
    <source>
        <dbReference type="EMBL" id="QDT72780.1"/>
    </source>
</evidence>
<keyword evidence="1" id="KW-0677">Repeat</keyword>
<dbReference type="KEGG" id="llh:I41_19630"/>
<dbReference type="InterPro" id="IPR009091">
    <property type="entry name" value="RCC1/BLIP-II"/>
</dbReference>
<dbReference type="InterPro" id="IPR058923">
    <property type="entry name" value="RCC1-like_dom"/>
</dbReference>
<sequence precursor="true">MSVLLSKITRPLALFVTWAALQAAATPSTRAFANVYSFGPNAQGRTGMGTENGRTLVATPIDMSTLGGRSITQVSAGSYHNLLLAEDGAVFSFGLNEDGRTGVGTAGINTLVATPIDASQLGGRAIKQVAAGDSHSVLLAEDGAVFTFGANWHGQTGLGMYVGNALVATPIDASRLGGRAIKQVAAGPYANLLLAEDGSVFSFGWNINGRTGLGLEDGDTAVATPIDASNLGGRAIKQVSVGDYHSLLLAEDGSVFSFGDDLFGQTGLGTPYDFDDTVVATPIDASNLGSRAITQVAAGGHHSLLLADDGSVFTFGWNSQGATGLGKGTGITPVATQIDARHWGNQAITQVAAGRSHSLLLAEDGSVFSFGSNGGGATGLGTDGGYSSIPTLIDMSNLGGRTITKVDAGWNHSLLLTVPEPGSLSLVGAAALACMGFFRSK</sequence>
<dbReference type="Pfam" id="PF25390">
    <property type="entry name" value="WD40_RLD"/>
    <property type="match status" value="1"/>
</dbReference>
<dbReference type="PROSITE" id="PS00626">
    <property type="entry name" value="RCC1_2"/>
    <property type="match status" value="3"/>
</dbReference>
<evidence type="ECO:0000313" key="5">
    <source>
        <dbReference type="Proteomes" id="UP000317909"/>
    </source>
</evidence>
<dbReference type="EMBL" id="CP036339">
    <property type="protein sequence ID" value="QDT72780.1"/>
    <property type="molecule type" value="Genomic_DNA"/>
</dbReference>
<organism evidence="4 5">
    <name type="scientific">Lacipirellula limnantheis</name>
    <dbReference type="NCBI Taxonomy" id="2528024"/>
    <lineage>
        <taxon>Bacteria</taxon>
        <taxon>Pseudomonadati</taxon>
        <taxon>Planctomycetota</taxon>
        <taxon>Planctomycetia</taxon>
        <taxon>Pirellulales</taxon>
        <taxon>Lacipirellulaceae</taxon>
        <taxon>Lacipirellula</taxon>
    </lineage>
</organism>
<dbReference type="InterPro" id="IPR000408">
    <property type="entry name" value="Reg_chr_condens"/>
</dbReference>